<dbReference type="CDD" id="cd03080">
    <property type="entry name" value="GST_N_Metaxin_like"/>
    <property type="match status" value="1"/>
</dbReference>
<dbReference type="GO" id="GO:0005737">
    <property type="term" value="C:cytoplasm"/>
    <property type="evidence" value="ECO:0007669"/>
    <property type="project" value="TreeGrafter"/>
</dbReference>
<accession>A0A6M3HSX3</accession>
<evidence type="ECO:0000259" key="2">
    <source>
        <dbReference type="Pfam" id="PF17172"/>
    </source>
</evidence>
<keyword evidence="3" id="KW-0808">Transferase</keyword>
<dbReference type="InterPro" id="IPR012336">
    <property type="entry name" value="Thioredoxin-like_fold"/>
</dbReference>
<evidence type="ECO:0000313" key="3">
    <source>
        <dbReference type="EMBL" id="QIV94288.1"/>
    </source>
</evidence>
<dbReference type="InterPro" id="IPR033468">
    <property type="entry name" value="Metaxin_GST"/>
</dbReference>
<dbReference type="EMBL" id="CP038017">
    <property type="protein sequence ID" value="QIV94288.1"/>
    <property type="molecule type" value="Genomic_DNA"/>
</dbReference>
<dbReference type="InterPro" id="IPR040079">
    <property type="entry name" value="Glutathione_S-Trfase"/>
</dbReference>
<feature type="domain" description="Thioredoxin-like fold" evidence="2">
    <location>
        <begin position="19"/>
        <end position="116"/>
    </location>
</feature>
<evidence type="ECO:0000313" key="4">
    <source>
        <dbReference type="Proteomes" id="UP000503320"/>
    </source>
</evidence>
<dbReference type="InterPro" id="IPR026928">
    <property type="entry name" value="FAX/IsoI-like"/>
</dbReference>
<dbReference type="AlphaFoldDB" id="A0A6M3HSX3"/>
<dbReference type="SUPFAM" id="SSF52833">
    <property type="entry name" value="Thioredoxin-like"/>
    <property type="match status" value="1"/>
</dbReference>
<gene>
    <name evidence="3" type="ORF">E3E15_02530</name>
</gene>
<feature type="domain" description="Metaxin glutathione S-transferase" evidence="1">
    <location>
        <begin position="166"/>
        <end position="227"/>
    </location>
</feature>
<name>A0A6M3HSX3_9GAMM</name>
<evidence type="ECO:0000259" key="1">
    <source>
        <dbReference type="Pfam" id="PF17171"/>
    </source>
</evidence>
<dbReference type="KEGG" id="afri:E3E15_02530"/>
<proteinExistence type="predicted"/>
<dbReference type="PANTHER" id="PTHR12289">
    <property type="entry name" value="METAXIN RELATED"/>
    <property type="match status" value="1"/>
</dbReference>
<dbReference type="Pfam" id="PF17172">
    <property type="entry name" value="GST_N_4"/>
    <property type="match status" value="1"/>
</dbReference>
<dbReference type="SFLD" id="SFLDG01180">
    <property type="entry name" value="SUF1"/>
    <property type="match status" value="1"/>
</dbReference>
<protein>
    <submittedName>
        <fullName evidence="3">Glutathione S-transferase family protein</fullName>
    </submittedName>
</protein>
<dbReference type="RefSeq" id="WP_209451683.1">
    <property type="nucleotide sequence ID" value="NZ_CP038017.1"/>
</dbReference>
<dbReference type="InterPro" id="IPR036249">
    <property type="entry name" value="Thioredoxin-like_sf"/>
</dbReference>
<reference evidence="3 4" key="1">
    <citation type="submission" date="2019-03" db="EMBL/GenBank/DDBJ databases">
        <title>Complete Genome Sequence of Allofrancisella frigidaquae Strain SYSU 10HL1970 Isolated from Water-Cooling Systems in China.</title>
        <authorList>
            <person name="Ohrman C."/>
            <person name="Uneklint I."/>
            <person name="Sjodin A."/>
        </authorList>
    </citation>
    <scope>NUCLEOTIDE SEQUENCE [LARGE SCALE GENOMIC DNA]</scope>
    <source>
        <strain evidence="3 4">SYSU 10HL1970</strain>
    </source>
</reference>
<keyword evidence="4" id="KW-1185">Reference proteome</keyword>
<dbReference type="Proteomes" id="UP000503320">
    <property type="component" value="Chromosome"/>
</dbReference>
<organism evidence="3 4">
    <name type="scientific">Allofrancisella frigidaquae</name>
    <dbReference type="NCBI Taxonomy" id="1085644"/>
    <lineage>
        <taxon>Bacteria</taxon>
        <taxon>Pseudomonadati</taxon>
        <taxon>Pseudomonadota</taxon>
        <taxon>Gammaproteobacteria</taxon>
        <taxon>Thiotrichales</taxon>
        <taxon>Francisellaceae</taxon>
        <taxon>Allofrancisella</taxon>
    </lineage>
</organism>
<sequence>MIHLHQLPKLQDKSYSMSPFCIKMELYLKVAGLTYQNHFGLDFNSSPTGKMPYIETQGKKYADSNLIISRLQQENNFSIDEHLDSQQKAIAFSFIRLCEDSLYWAGLYSRWVDADNNKWKVNFIEASGLPKVMANIIYPVAKRNILRQLKSIGLISLTKNEIYSKAQQDIDAIANFLEARKCFFNDKISLVDLTVFSFLITVADSNCGKRLQNFVYDKNLGSFIENIQNKYLAA</sequence>
<dbReference type="PANTHER" id="PTHR12289:SF41">
    <property type="entry name" value="FAILED AXON CONNECTIONS-RELATED"/>
    <property type="match status" value="1"/>
</dbReference>
<dbReference type="SFLD" id="SFLDS00019">
    <property type="entry name" value="Glutathione_Transferase_(cytos"/>
    <property type="match status" value="1"/>
</dbReference>
<dbReference type="SFLD" id="SFLDG01200">
    <property type="entry name" value="SUF1.1"/>
    <property type="match status" value="1"/>
</dbReference>
<dbReference type="Pfam" id="PF17171">
    <property type="entry name" value="GST_C_6"/>
    <property type="match status" value="1"/>
</dbReference>
<dbReference type="InterPro" id="IPR050931">
    <property type="entry name" value="Mito_Protein_Transport_Metaxin"/>
</dbReference>
<dbReference type="GO" id="GO:0016740">
    <property type="term" value="F:transferase activity"/>
    <property type="evidence" value="ECO:0007669"/>
    <property type="project" value="UniProtKB-KW"/>
</dbReference>